<feature type="region of interest" description="Disordered" evidence="1">
    <location>
        <begin position="407"/>
        <end position="431"/>
    </location>
</feature>
<dbReference type="PANTHER" id="PTHR11017:SF252">
    <property type="entry name" value="RESISTANCE PROTEIN (TIR-NBS-LRR CLASS), PUTATIVE-RELATED"/>
    <property type="match status" value="1"/>
</dbReference>
<evidence type="ECO:0000256" key="1">
    <source>
        <dbReference type="SAM" id="MobiDB-lite"/>
    </source>
</evidence>
<evidence type="ECO:0000259" key="2">
    <source>
        <dbReference type="PROSITE" id="PS50104"/>
    </source>
</evidence>
<dbReference type="PROSITE" id="PS50104">
    <property type="entry name" value="TIR"/>
    <property type="match status" value="1"/>
</dbReference>
<reference evidence="3 4" key="1">
    <citation type="journal article" date="2023" name="Plants (Basel)">
        <title>Bridging the Gap: Combining Genomics and Transcriptomics Approaches to Understand Stylosanthes scabra, an Orphan Legume from the Brazilian Caatinga.</title>
        <authorList>
            <person name="Ferreira-Neto J.R.C."/>
            <person name="da Silva M.D."/>
            <person name="Binneck E."/>
            <person name="de Melo N.F."/>
            <person name="da Silva R.H."/>
            <person name="de Melo A.L.T.M."/>
            <person name="Pandolfi V."/>
            <person name="Bustamante F.O."/>
            <person name="Brasileiro-Vidal A.C."/>
            <person name="Benko-Iseppon A.M."/>
        </authorList>
    </citation>
    <scope>NUCLEOTIDE SEQUENCE [LARGE SCALE GENOMIC DNA]</scope>
    <source>
        <tissue evidence="3">Leaves</tissue>
    </source>
</reference>
<dbReference type="SUPFAM" id="SSF52540">
    <property type="entry name" value="P-loop containing nucleoside triphosphate hydrolases"/>
    <property type="match status" value="1"/>
</dbReference>
<name>A0ABU6RNP0_9FABA</name>
<dbReference type="InterPro" id="IPR000157">
    <property type="entry name" value="TIR_dom"/>
</dbReference>
<dbReference type="InterPro" id="IPR027417">
    <property type="entry name" value="P-loop_NTPase"/>
</dbReference>
<dbReference type="Gene3D" id="3.40.50.300">
    <property type="entry name" value="P-loop containing nucleotide triphosphate hydrolases"/>
    <property type="match status" value="1"/>
</dbReference>
<feature type="domain" description="TIR" evidence="2">
    <location>
        <begin position="15"/>
        <end position="184"/>
    </location>
</feature>
<protein>
    <recommendedName>
        <fullName evidence="2">TIR domain-containing protein</fullName>
    </recommendedName>
</protein>
<organism evidence="3 4">
    <name type="scientific">Stylosanthes scabra</name>
    <dbReference type="NCBI Taxonomy" id="79078"/>
    <lineage>
        <taxon>Eukaryota</taxon>
        <taxon>Viridiplantae</taxon>
        <taxon>Streptophyta</taxon>
        <taxon>Embryophyta</taxon>
        <taxon>Tracheophyta</taxon>
        <taxon>Spermatophyta</taxon>
        <taxon>Magnoliopsida</taxon>
        <taxon>eudicotyledons</taxon>
        <taxon>Gunneridae</taxon>
        <taxon>Pentapetalae</taxon>
        <taxon>rosids</taxon>
        <taxon>fabids</taxon>
        <taxon>Fabales</taxon>
        <taxon>Fabaceae</taxon>
        <taxon>Papilionoideae</taxon>
        <taxon>50 kb inversion clade</taxon>
        <taxon>dalbergioids sensu lato</taxon>
        <taxon>Dalbergieae</taxon>
        <taxon>Pterocarpus clade</taxon>
        <taxon>Stylosanthes</taxon>
    </lineage>
</organism>
<dbReference type="SMART" id="SM00255">
    <property type="entry name" value="TIR"/>
    <property type="match status" value="1"/>
</dbReference>
<sequence>MAGDGEASSSSLSEGMYDAFLSFRGKDTRYRFTDHLYDKLVEKIKLKVFRDEPDLEMGDRVDSTLMEAIRRSRMFIVVISENYVSSSWCLMELEEMLKYSNNGIKRRIFPIFYDVEPAEVRYQISDKSKKAMEDHERRVGVEKVKAWKLALSTLCRLSGEHIVENREYETKVIGEIAEAVSAKHREIKQVLDIFGSHFKAVESILNLQSRNTLGMVGVYEEDAKIDATTFAFELYYKIKYKFQAASFLRDVSNQLWGNNANGLENLKKELLSDMGVEESKKQKLQHRRVLVVLEGVDSKEHLQLLLGQQGIRDWFARDNGSRIIITTEDKNLFQRSPVMMMNGAQLETYCIREGGIIDGNRGSFAMMEEKVVEMEKDYSGKVMNNQLKEEGSAGNVDSMVGMGGLGKTTTIAPKVNNNSSKTLQPQDNGKS</sequence>
<dbReference type="InterPro" id="IPR035897">
    <property type="entry name" value="Toll_tir_struct_dom_sf"/>
</dbReference>
<accession>A0ABU6RNP0</accession>
<evidence type="ECO:0000313" key="3">
    <source>
        <dbReference type="EMBL" id="MED6125431.1"/>
    </source>
</evidence>
<dbReference type="SUPFAM" id="SSF52200">
    <property type="entry name" value="Toll/Interleukin receptor TIR domain"/>
    <property type="match status" value="1"/>
</dbReference>
<dbReference type="Pfam" id="PF01582">
    <property type="entry name" value="TIR"/>
    <property type="match status" value="1"/>
</dbReference>
<evidence type="ECO:0000313" key="4">
    <source>
        <dbReference type="Proteomes" id="UP001341840"/>
    </source>
</evidence>
<keyword evidence="4" id="KW-1185">Reference proteome</keyword>
<gene>
    <name evidence="3" type="ORF">PIB30_068444</name>
</gene>
<proteinExistence type="predicted"/>
<dbReference type="Gene3D" id="3.40.50.10140">
    <property type="entry name" value="Toll/interleukin-1 receptor homology (TIR) domain"/>
    <property type="match status" value="1"/>
</dbReference>
<dbReference type="PANTHER" id="PTHR11017">
    <property type="entry name" value="LEUCINE-RICH REPEAT-CONTAINING PROTEIN"/>
    <property type="match status" value="1"/>
</dbReference>
<dbReference type="InterPro" id="IPR044974">
    <property type="entry name" value="Disease_R_plants"/>
</dbReference>
<dbReference type="EMBL" id="JASCZI010030942">
    <property type="protein sequence ID" value="MED6125431.1"/>
    <property type="molecule type" value="Genomic_DNA"/>
</dbReference>
<comment type="caution">
    <text evidence="3">The sequence shown here is derived from an EMBL/GenBank/DDBJ whole genome shotgun (WGS) entry which is preliminary data.</text>
</comment>
<dbReference type="Proteomes" id="UP001341840">
    <property type="component" value="Unassembled WGS sequence"/>
</dbReference>